<feature type="coiled-coil region" evidence="1">
    <location>
        <begin position="157"/>
        <end position="184"/>
    </location>
</feature>
<gene>
    <name evidence="3" type="ORF">R3P38DRAFT_3371769</name>
</gene>
<keyword evidence="4" id="KW-1185">Reference proteome</keyword>
<reference evidence="3 4" key="1">
    <citation type="journal article" date="2024" name="J Genomics">
        <title>Draft genome sequencing and assembly of Favolaschia claudopus CIRM-BRFM 2984 isolated from oak limbs.</title>
        <authorList>
            <person name="Navarro D."/>
            <person name="Drula E."/>
            <person name="Chaduli D."/>
            <person name="Cazenave R."/>
            <person name="Ahrendt S."/>
            <person name="Wang J."/>
            <person name="Lipzen A."/>
            <person name="Daum C."/>
            <person name="Barry K."/>
            <person name="Grigoriev I.V."/>
            <person name="Favel A."/>
            <person name="Rosso M.N."/>
            <person name="Martin F."/>
        </authorList>
    </citation>
    <scope>NUCLEOTIDE SEQUENCE [LARGE SCALE GENOMIC DNA]</scope>
    <source>
        <strain evidence="3 4">CIRM-BRFM 2984</strain>
    </source>
</reference>
<evidence type="ECO:0000313" key="4">
    <source>
        <dbReference type="Proteomes" id="UP001362999"/>
    </source>
</evidence>
<organism evidence="3 4">
    <name type="scientific">Favolaschia claudopus</name>
    <dbReference type="NCBI Taxonomy" id="2862362"/>
    <lineage>
        <taxon>Eukaryota</taxon>
        <taxon>Fungi</taxon>
        <taxon>Dikarya</taxon>
        <taxon>Basidiomycota</taxon>
        <taxon>Agaricomycotina</taxon>
        <taxon>Agaricomycetes</taxon>
        <taxon>Agaricomycetidae</taxon>
        <taxon>Agaricales</taxon>
        <taxon>Marasmiineae</taxon>
        <taxon>Mycenaceae</taxon>
        <taxon>Favolaschia</taxon>
    </lineage>
</organism>
<feature type="compositionally biased region" description="Basic and acidic residues" evidence="2">
    <location>
        <begin position="28"/>
        <end position="37"/>
    </location>
</feature>
<dbReference type="GO" id="GO:0000228">
    <property type="term" value="C:nuclear chromosome"/>
    <property type="evidence" value="ECO:0007669"/>
    <property type="project" value="InterPro"/>
</dbReference>
<accession>A0AAV9ZW69</accession>
<dbReference type="AlphaFoldDB" id="A0AAV9ZW69"/>
<protein>
    <submittedName>
        <fullName evidence="3">Uncharacterized protein</fullName>
    </submittedName>
</protein>
<dbReference type="Proteomes" id="UP001362999">
    <property type="component" value="Unassembled WGS sequence"/>
</dbReference>
<dbReference type="EMBL" id="JAWWNJ010000104">
    <property type="protein sequence ID" value="KAK6993072.1"/>
    <property type="molecule type" value="Genomic_DNA"/>
</dbReference>
<sequence>MRTEEPATGTKRLEAGGAENHSPPDVAGDLRTRKREGGMVSYSANSSLQKVGLAGRSDDWESSPIEAFPGPTTRSLAELIASGSVNQFDSSIVGIFDRDSHWSLAKEGKNEGLNRRRVPNHILHEYTANIRPSSLYAYQPNPLGQMLDFLQTNRVFVAENEAQILELEAQITALQRSIVQLRGAQRAAKQRLSSYKYPVLTLPNEILGEIFIHFLPPYPDPPPLVGNLSPICLDLLVWVETVTNQIRAQLEEHEAIARLELMNDGLDPEGDEVPECRVILSIDVQIANHHLLDHIEWGLLSPLTPEDFAKTLCCDLGLAGEAVPVIAHAVHEELMKHKKDAVEWGIVDGGGMRDKTGLGLASVARGRGPKPLESVWRD</sequence>
<evidence type="ECO:0000256" key="1">
    <source>
        <dbReference type="SAM" id="Coils"/>
    </source>
</evidence>
<comment type="caution">
    <text evidence="3">The sequence shown here is derived from an EMBL/GenBank/DDBJ whole genome shotgun (WGS) entry which is preliminary data.</text>
</comment>
<evidence type="ECO:0000256" key="2">
    <source>
        <dbReference type="SAM" id="MobiDB-lite"/>
    </source>
</evidence>
<evidence type="ECO:0000313" key="3">
    <source>
        <dbReference type="EMBL" id="KAK6993072.1"/>
    </source>
</evidence>
<dbReference type="Pfam" id="PF04855">
    <property type="entry name" value="SNF5"/>
    <property type="match status" value="1"/>
</dbReference>
<keyword evidence="1" id="KW-0175">Coiled coil</keyword>
<dbReference type="InterPro" id="IPR006939">
    <property type="entry name" value="SNF5"/>
</dbReference>
<feature type="region of interest" description="Disordered" evidence="2">
    <location>
        <begin position="1"/>
        <end position="39"/>
    </location>
</feature>
<name>A0AAV9ZW69_9AGAR</name>
<proteinExistence type="predicted"/>
<dbReference type="GO" id="GO:0006338">
    <property type="term" value="P:chromatin remodeling"/>
    <property type="evidence" value="ECO:0007669"/>
    <property type="project" value="InterPro"/>
</dbReference>